<proteinExistence type="inferred from homology"/>
<comment type="pathway">
    <text evidence="1 5">Protein modification; protein neddylation.</text>
</comment>
<organism evidence="7 8">
    <name type="scientific">Holothuria leucospilota</name>
    <name type="common">Black long sea cucumber</name>
    <name type="synonym">Mertensiothuria leucospilota</name>
    <dbReference type="NCBI Taxonomy" id="206669"/>
    <lineage>
        <taxon>Eukaryota</taxon>
        <taxon>Metazoa</taxon>
        <taxon>Echinodermata</taxon>
        <taxon>Eleutherozoa</taxon>
        <taxon>Echinozoa</taxon>
        <taxon>Holothuroidea</taxon>
        <taxon>Aspidochirotacea</taxon>
        <taxon>Aspidochirotida</taxon>
        <taxon>Holothuriidae</taxon>
        <taxon>Holothuria</taxon>
    </lineage>
</organism>
<dbReference type="Gene3D" id="3.40.50.720">
    <property type="entry name" value="NAD(P)-binding Rossmann-like Domain"/>
    <property type="match status" value="2"/>
</dbReference>
<dbReference type="SUPFAM" id="SSF69572">
    <property type="entry name" value="Activating enzymes of the ubiquitin-like proteins"/>
    <property type="match status" value="1"/>
</dbReference>
<dbReference type="AlphaFoldDB" id="A0A9Q1CCL0"/>
<dbReference type="CDD" id="cd01493">
    <property type="entry name" value="APPBP1_RUB"/>
    <property type="match status" value="1"/>
</dbReference>
<accession>A0A9Q1CCL0</accession>
<evidence type="ECO:0000256" key="1">
    <source>
        <dbReference type="ARBA" id="ARBA00005032"/>
    </source>
</evidence>
<dbReference type="InterPro" id="IPR035985">
    <property type="entry name" value="Ubiquitin-activating_enz"/>
</dbReference>
<dbReference type="GO" id="GO:0005737">
    <property type="term" value="C:cytoplasm"/>
    <property type="evidence" value="ECO:0007669"/>
    <property type="project" value="TreeGrafter"/>
</dbReference>
<evidence type="ECO:0000313" key="7">
    <source>
        <dbReference type="EMBL" id="KAJ8042441.1"/>
    </source>
</evidence>
<dbReference type="PANTHER" id="PTHR10953:SF29">
    <property type="entry name" value="NEDD8-ACTIVATING ENZYME E1 REGULATORY SUBUNIT"/>
    <property type="match status" value="1"/>
</dbReference>
<evidence type="ECO:0000256" key="4">
    <source>
        <dbReference type="ARBA" id="ARBA00022786"/>
    </source>
</evidence>
<dbReference type="InterPro" id="IPR000594">
    <property type="entry name" value="ThiF_NAD_FAD-bd"/>
</dbReference>
<protein>
    <recommendedName>
        <fullName evidence="3 5">NEDD8-activating enzyme E1 regulatory subunit</fullName>
    </recommendedName>
</protein>
<evidence type="ECO:0000313" key="8">
    <source>
        <dbReference type="Proteomes" id="UP001152320"/>
    </source>
</evidence>
<dbReference type="GO" id="GO:0019781">
    <property type="term" value="F:NEDD8 activating enzyme activity"/>
    <property type="evidence" value="ECO:0007669"/>
    <property type="project" value="UniProtKB-UniRule"/>
</dbReference>
<dbReference type="PANTHER" id="PTHR10953">
    <property type="entry name" value="UBIQUITIN-ACTIVATING ENZYME E1"/>
    <property type="match status" value="1"/>
</dbReference>
<name>A0A9Q1CCL0_HOLLE</name>
<comment type="caution">
    <text evidence="7">The sequence shown here is derived from an EMBL/GenBank/DDBJ whole genome shotgun (WGS) entry which is preliminary data.</text>
</comment>
<evidence type="ECO:0000259" key="6">
    <source>
        <dbReference type="Pfam" id="PF00899"/>
    </source>
</evidence>
<dbReference type="PIRSF" id="PIRSF039099">
    <property type="entry name" value="APP-BP1"/>
    <property type="match status" value="1"/>
</dbReference>
<evidence type="ECO:0000256" key="5">
    <source>
        <dbReference type="PIRNR" id="PIRNR039099"/>
    </source>
</evidence>
<dbReference type="FunFam" id="3.40.50.720:FF:000187">
    <property type="entry name" value="NEDD8-activating enzyme E1 regulatory subunit"/>
    <property type="match status" value="1"/>
</dbReference>
<evidence type="ECO:0000256" key="3">
    <source>
        <dbReference type="ARBA" id="ARBA00015407"/>
    </source>
</evidence>
<comment type="similarity">
    <text evidence="2 5">Belongs to the ubiquitin-activating E1 family. ULA1 subfamily.</text>
</comment>
<dbReference type="GO" id="GO:0045116">
    <property type="term" value="P:protein neddylation"/>
    <property type="evidence" value="ECO:0007669"/>
    <property type="project" value="UniProtKB-UniRule"/>
</dbReference>
<dbReference type="InterPro" id="IPR030667">
    <property type="entry name" value="APP-BP1"/>
</dbReference>
<keyword evidence="4 5" id="KW-0833">Ubl conjugation pathway</keyword>
<sequence>MSTQRGSPVVDKEKKYDRQLRLWGDHGQAALEGSAVCLINAGALGTEILKNLCLPGVGAFTIVDGKKVTGEDVGNNFFLEKSSLGMSRGQAAMELLTEMNSDVKGDFIEESADQILETNPQFFKTFSIVIATELQERTLLDLDKLLWENNIPLLVCRSYGMLVYMRLVIQEHTVIESHPDNAFEDLRLDRPFPGLIKFANSLDLDHMSKQEHMHTPYLILLYKFLEKWKSEHQSQIPKNYKEKTAFKNLLRSGVLKNEEGVPLLEENFDEAVAATNSALVPTSIPSSVQEIFNDSCCTNLTSQSSNFWILAHAVKQFTENEGAGALPLRGSIPDMTADSERYIRLQNVYLDQAQQDYASVLGYVQQTLTSLGKPSDSIPEQDVKMFCRNASFLKLVRCRSLSDEYCSDKAKVSDIGMHLENPDSEMAVYVLLRAIDRFHSQYNRFPGDYDNEREADVHKLTSCVSNVIHEWGLHSTVKEELVQEMCRYGAAELHSVAAFLGGCAAQEVIKVITKQFVPVNNTFIYNAVTGASATFQL</sequence>
<dbReference type="InterPro" id="IPR045886">
    <property type="entry name" value="ThiF/MoeB/HesA"/>
</dbReference>
<feature type="domain" description="THIF-type NAD/FAD binding fold" evidence="6">
    <location>
        <begin position="16"/>
        <end position="531"/>
    </location>
</feature>
<dbReference type="OrthoDB" id="1708823at2759"/>
<keyword evidence="8" id="KW-1185">Reference proteome</keyword>
<gene>
    <name evidence="7" type="ORF">HOLleu_13500</name>
</gene>
<dbReference type="Pfam" id="PF00899">
    <property type="entry name" value="ThiF"/>
    <property type="match status" value="1"/>
</dbReference>
<dbReference type="Proteomes" id="UP001152320">
    <property type="component" value="Chromosome 5"/>
</dbReference>
<reference evidence="7" key="1">
    <citation type="submission" date="2021-10" db="EMBL/GenBank/DDBJ databases">
        <title>Tropical sea cucumber genome reveals ecological adaptation and Cuvierian tubules defense mechanism.</title>
        <authorList>
            <person name="Chen T."/>
        </authorList>
    </citation>
    <scope>NUCLEOTIDE SEQUENCE</scope>
    <source>
        <strain evidence="7">Nanhai2018</strain>
        <tissue evidence="7">Muscle</tissue>
    </source>
</reference>
<evidence type="ECO:0000256" key="2">
    <source>
        <dbReference type="ARBA" id="ARBA00006868"/>
    </source>
</evidence>
<dbReference type="EMBL" id="JAIZAY010000005">
    <property type="protein sequence ID" value="KAJ8042441.1"/>
    <property type="molecule type" value="Genomic_DNA"/>
</dbReference>
<dbReference type="FunFam" id="3.40.50.720:FF:000263">
    <property type="entry name" value="NEDD8-activating enzyme E1 regulatory subunit"/>
    <property type="match status" value="1"/>
</dbReference>